<organism evidence="1 2">
    <name type="scientific">Daphnia magna</name>
    <dbReference type="NCBI Taxonomy" id="35525"/>
    <lineage>
        <taxon>Eukaryota</taxon>
        <taxon>Metazoa</taxon>
        <taxon>Ecdysozoa</taxon>
        <taxon>Arthropoda</taxon>
        <taxon>Crustacea</taxon>
        <taxon>Branchiopoda</taxon>
        <taxon>Diplostraca</taxon>
        <taxon>Cladocera</taxon>
        <taxon>Anomopoda</taxon>
        <taxon>Daphniidae</taxon>
        <taxon>Daphnia</taxon>
    </lineage>
</organism>
<keyword evidence="2" id="KW-1185">Reference proteome</keyword>
<protein>
    <submittedName>
        <fullName evidence="1">Uncharacterized protein</fullName>
    </submittedName>
</protein>
<comment type="caution">
    <text evidence="1">The sequence shown here is derived from an EMBL/GenBank/DDBJ whole genome shotgun (WGS) entry which is preliminary data.</text>
</comment>
<dbReference type="EMBL" id="JAOYFB010000036">
    <property type="protein sequence ID" value="KAK4019582.1"/>
    <property type="molecule type" value="Genomic_DNA"/>
</dbReference>
<evidence type="ECO:0000313" key="1">
    <source>
        <dbReference type="EMBL" id="KAK4019582.1"/>
    </source>
</evidence>
<name>A0ABR0A348_9CRUS</name>
<proteinExistence type="predicted"/>
<gene>
    <name evidence="1" type="ORF">OUZ56_001597</name>
</gene>
<reference evidence="1 2" key="1">
    <citation type="journal article" date="2023" name="Nucleic Acids Res.">
        <title>The hologenome of Daphnia magna reveals possible DNA methylation and microbiome-mediated evolution of the host genome.</title>
        <authorList>
            <person name="Chaturvedi A."/>
            <person name="Li X."/>
            <person name="Dhandapani V."/>
            <person name="Marshall H."/>
            <person name="Kissane S."/>
            <person name="Cuenca-Cambronero M."/>
            <person name="Asole G."/>
            <person name="Calvet F."/>
            <person name="Ruiz-Romero M."/>
            <person name="Marangio P."/>
            <person name="Guigo R."/>
            <person name="Rago D."/>
            <person name="Mirbahai L."/>
            <person name="Eastwood N."/>
            <person name="Colbourne J.K."/>
            <person name="Zhou J."/>
            <person name="Mallon E."/>
            <person name="Orsini L."/>
        </authorList>
    </citation>
    <scope>NUCLEOTIDE SEQUENCE [LARGE SCALE GENOMIC DNA]</scope>
    <source>
        <strain evidence="1">LRV0_1</strain>
    </source>
</reference>
<dbReference type="Proteomes" id="UP001234178">
    <property type="component" value="Unassembled WGS sequence"/>
</dbReference>
<accession>A0ABR0A348</accession>
<evidence type="ECO:0000313" key="2">
    <source>
        <dbReference type="Proteomes" id="UP001234178"/>
    </source>
</evidence>
<sequence length="170" mass="19767">MACPYLPRPPDRRERLFHQPSPEDLEQKYVWWEKDFSGSQATVRPYRHGPSSFVVRGTRGNEVHYVSMSAFLTRLPLSTYIRTCLNILCPGKERGGSRAFWMPFLDVCIYKAEKRIGCDLVAIIKFSHFYIMEKGGFQECHGISEPNGMMTLCISFKYCQRTYGFDRLCI</sequence>